<evidence type="ECO:0000313" key="7">
    <source>
        <dbReference type="Proteomes" id="UP000268350"/>
    </source>
</evidence>
<gene>
    <name evidence="6" type="ORF">DGUA_6G009106</name>
</gene>
<protein>
    <recommendedName>
        <fullName evidence="5">Nuclear pore protein</fullName>
    </recommendedName>
</protein>
<dbReference type="AlphaFoldDB" id="A0A3B0JXN3"/>
<dbReference type="STRING" id="7266.A0A3B0JXN3"/>
<dbReference type="InterPro" id="IPR007231">
    <property type="entry name" value="Nucleoporin_int_Nup93/Nic96"/>
</dbReference>
<organism evidence="6 7">
    <name type="scientific">Drosophila guanche</name>
    <name type="common">Fruit fly</name>
    <dbReference type="NCBI Taxonomy" id="7266"/>
    <lineage>
        <taxon>Eukaryota</taxon>
        <taxon>Metazoa</taxon>
        <taxon>Ecdysozoa</taxon>
        <taxon>Arthropoda</taxon>
        <taxon>Hexapoda</taxon>
        <taxon>Insecta</taxon>
        <taxon>Pterygota</taxon>
        <taxon>Neoptera</taxon>
        <taxon>Endopterygota</taxon>
        <taxon>Diptera</taxon>
        <taxon>Brachycera</taxon>
        <taxon>Muscomorpha</taxon>
        <taxon>Ephydroidea</taxon>
        <taxon>Drosophilidae</taxon>
        <taxon>Drosophila</taxon>
        <taxon>Sophophora</taxon>
    </lineage>
</organism>
<sequence>MQLFPLPADATFLEFLFCSNLKRVKSKNMDLGDLLRQAQRLTNDTKMDEEMPPFDRTISQVLAVTQELHSRVTLTGTHDLQAHMLLGSKGVDMPKLTHKLESLSSRKTFQPLDPVSDTDVRDFLRNERENAILSVIDETNRSIFESVKRQKWRRIYAEWGEEKESLLNALVGPKQDEFPDVQRQSVSTTLPENPTPRSLLNRTEQLYAEEVAAYNHLKIQQGHHRNLLAACACLAKECLDNPLVAEMWSVLEFMTDNAPATRTVDPIKSRQSLTQQARTYLERRYRQYMKTVINENRILAKLGGIPSVYNMVNSFVGINFVQPATLVGLEDVDNDRPLWALVYYSLRCGDLSAASKYLQESGVCSDLFRLLAMMKDGTKGEQYARLEGVLKLEYNRKIRSCSDPYKKAVYAYVLACDPQNSHPELMRSIDDFLWMQLSILREDNEREYNIEQLTYSGLQSLILEKYGENYFNAREKAPLYFSVLILTGQFESAIEFLARTEANLPHAVHMAIALNEIHMLSTPSSMHQPLLSVNPEDPTPMKRLNLVRMLVTYAKRFDLTNTKEALHYYFLLRHFKDDNGSSLMLSCVSDLLVENCDQKIIELIFGSETDKSAQSGIFAQFQTIDIDKYMLAGMVGDKLAHRSNFEAAIKLYFIGGQLDKVMRLVCTLLSQVAHQPPKESSLRNRLCSIIDRLDEQRSVMRVDVEPHVLATYTMLTQVLIFFDHYHNKDTQLATEVLAKYRITPNNCSEVDECVANLKRLGPEVNKVLPDIMLADMDLVYQEYLRLKGGSAPSRSSFGSRYSTQTDDWKDVHKEGSLRHLRTKAKALTNMAATVPFRMPTATNKRLVELEILMH</sequence>
<dbReference type="GO" id="GO:0005643">
    <property type="term" value="C:nuclear pore"/>
    <property type="evidence" value="ECO:0007669"/>
    <property type="project" value="UniProtKB-SubCell"/>
</dbReference>
<keyword evidence="3 5" id="KW-0906">Nuclear pore complex</keyword>
<proteinExistence type="inferred from homology"/>
<dbReference type="PANTHER" id="PTHR11225">
    <property type="entry name" value="NUCLEAR PORE COMPLEX PROTEIN NUP93 NUCLEOPORIN NUP93 DEAD EYE PROTEIN"/>
    <property type="match status" value="1"/>
</dbReference>
<comment type="subcellular location">
    <subcellularLocation>
        <location evidence="1 5">Nucleus</location>
        <location evidence="1 5">Nuclear pore complex</location>
    </subcellularLocation>
</comment>
<comment type="similarity">
    <text evidence="2 5">Belongs to the nucleoporin interacting component (NIC) family.</text>
</comment>
<dbReference type="Pfam" id="PF04097">
    <property type="entry name" value="Nic96"/>
    <property type="match status" value="1"/>
</dbReference>
<evidence type="ECO:0000256" key="1">
    <source>
        <dbReference type="ARBA" id="ARBA00004567"/>
    </source>
</evidence>
<dbReference type="GO" id="GO:0006606">
    <property type="term" value="P:protein import into nucleus"/>
    <property type="evidence" value="ECO:0007669"/>
    <property type="project" value="TreeGrafter"/>
</dbReference>
<dbReference type="GO" id="GO:0016973">
    <property type="term" value="P:poly(A)+ mRNA export from nucleus"/>
    <property type="evidence" value="ECO:0007669"/>
    <property type="project" value="TreeGrafter"/>
</dbReference>
<dbReference type="Proteomes" id="UP000268350">
    <property type="component" value="Unassembled WGS sequence"/>
</dbReference>
<keyword evidence="5" id="KW-0653">Protein transport</keyword>
<keyword evidence="5" id="KW-0813">Transport</keyword>
<dbReference type="GO" id="GO:0017056">
    <property type="term" value="F:structural constituent of nuclear pore"/>
    <property type="evidence" value="ECO:0007669"/>
    <property type="project" value="InterPro"/>
</dbReference>
<keyword evidence="5" id="KW-0509">mRNA transport</keyword>
<reference evidence="7" key="1">
    <citation type="submission" date="2018-01" db="EMBL/GenBank/DDBJ databases">
        <authorList>
            <person name="Alioto T."/>
            <person name="Alioto T."/>
        </authorList>
    </citation>
    <scope>NUCLEOTIDE SEQUENCE [LARGE SCALE GENOMIC DNA]</scope>
</reference>
<dbReference type="EMBL" id="OUUW01000011">
    <property type="protein sequence ID" value="SPP86825.1"/>
    <property type="molecule type" value="Genomic_DNA"/>
</dbReference>
<keyword evidence="5" id="KW-0811">Translocation</keyword>
<accession>A0A3B0JXN3</accession>
<evidence type="ECO:0000256" key="5">
    <source>
        <dbReference type="RuleBase" id="RU364035"/>
    </source>
</evidence>
<evidence type="ECO:0000256" key="2">
    <source>
        <dbReference type="ARBA" id="ARBA00010186"/>
    </source>
</evidence>
<keyword evidence="5" id="KW-0472">Membrane</keyword>
<keyword evidence="4 5" id="KW-0539">Nucleus</keyword>
<name>A0A3B0JXN3_DROGU</name>
<dbReference type="PANTHER" id="PTHR11225:SF4">
    <property type="entry name" value="NUCLEAR PORE COMPLEX PROTEIN NUP93"/>
    <property type="match status" value="1"/>
</dbReference>
<evidence type="ECO:0000313" key="6">
    <source>
        <dbReference type="EMBL" id="SPP86825.1"/>
    </source>
</evidence>
<evidence type="ECO:0000256" key="3">
    <source>
        <dbReference type="ARBA" id="ARBA00023132"/>
    </source>
</evidence>
<evidence type="ECO:0000256" key="4">
    <source>
        <dbReference type="ARBA" id="ARBA00023242"/>
    </source>
</evidence>
<dbReference type="OrthoDB" id="1918363at2759"/>
<keyword evidence="7" id="KW-1185">Reference proteome</keyword>